<dbReference type="GO" id="GO:0005737">
    <property type="term" value="C:cytoplasm"/>
    <property type="evidence" value="ECO:0007669"/>
    <property type="project" value="UniProtKB-SubCell"/>
</dbReference>
<comment type="PTM">
    <text evidence="3">4'-phosphopantetheine is transferred from CoA to a specific serine of apo-ACP by AcpS. This modification is essential for activity because fatty acids are bound in thioester linkage to the sulfhydryl of the prosthetic group.</text>
</comment>
<dbReference type="HAMAP" id="MF_01217">
    <property type="entry name" value="Acyl_carrier"/>
    <property type="match status" value="1"/>
</dbReference>
<dbReference type="UniPathway" id="UPA00094"/>
<keyword evidence="3" id="KW-0444">Lipid biosynthesis</keyword>
<evidence type="ECO:0000313" key="5">
    <source>
        <dbReference type="EMBL" id="AMK79102.1"/>
    </source>
</evidence>
<name>A0A140E6S8_9GAMM</name>
<dbReference type="Gene3D" id="1.10.1200.10">
    <property type="entry name" value="ACP-like"/>
    <property type="match status" value="1"/>
</dbReference>
<dbReference type="Proteomes" id="UP000030512">
    <property type="component" value="Chromosome"/>
</dbReference>
<comment type="pathway">
    <text evidence="3">Lipid metabolism; fatty acid biosynthesis.</text>
</comment>
<evidence type="ECO:0000313" key="6">
    <source>
        <dbReference type="Proteomes" id="UP000030512"/>
    </source>
</evidence>
<dbReference type="Pfam" id="PF00550">
    <property type="entry name" value="PP-binding"/>
    <property type="match status" value="1"/>
</dbReference>
<keyword evidence="3" id="KW-0443">Lipid metabolism</keyword>
<dbReference type="InterPro" id="IPR036736">
    <property type="entry name" value="ACP-like_sf"/>
</dbReference>
<dbReference type="OrthoDB" id="3392378at2"/>
<gene>
    <name evidence="3" type="primary">acpP</name>
    <name evidence="5" type="ORF">JT25_021900</name>
</gene>
<evidence type="ECO:0000256" key="3">
    <source>
        <dbReference type="HAMAP-Rule" id="MF_01217"/>
    </source>
</evidence>
<comment type="subcellular location">
    <subcellularLocation>
        <location evidence="3">Cytoplasm</location>
    </subcellularLocation>
</comment>
<dbReference type="KEGG" id="mdn:JT25_021900"/>
<dbReference type="STRING" id="1538553.JT25_021900"/>
<dbReference type="EMBL" id="CP014476">
    <property type="protein sequence ID" value="AMK79102.1"/>
    <property type="molecule type" value="Genomic_DNA"/>
</dbReference>
<dbReference type="InterPro" id="IPR009081">
    <property type="entry name" value="PP-bd_ACP"/>
</dbReference>
<dbReference type="InterPro" id="IPR003231">
    <property type="entry name" value="ACP"/>
</dbReference>
<dbReference type="RefSeq" id="WP_036279649.1">
    <property type="nucleotide sequence ID" value="NZ_CP014476.1"/>
</dbReference>
<proteinExistence type="inferred from homology"/>
<feature type="modified residue" description="O-(pantetheine 4'-phosphoryl)serine" evidence="3">
    <location>
        <position position="40"/>
    </location>
</feature>
<organism evidence="5 6">
    <name type="scientific">Methylomonas denitrificans</name>
    <dbReference type="NCBI Taxonomy" id="1538553"/>
    <lineage>
        <taxon>Bacteria</taxon>
        <taxon>Pseudomonadati</taxon>
        <taxon>Pseudomonadota</taxon>
        <taxon>Gammaproteobacteria</taxon>
        <taxon>Methylococcales</taxon>
        <taxon>Methylococcaceae</taxon>
        <taxon>Methylomonas</taxon>
    </lineage>
</organism>
<dbReference type="SUPFAM" id="SSF47336">
    <property type="entry name" value="ACP-like"/>
    <property type="match status" value="1"/>
</dbReference>
<keyword evidence="3" id="KW-0963">Cytoplasm</keyword>
<evidence type="ECO:0000256" key="2">
    <source>
        <dbReference type="ARBA" id="ARBA00022553"/>
    </source>
</evidence>
<reference evidence="5 6" key="1">
    <citation type="journal article" date="2015" name="Environ. Microbiol.">
        <title>Methane oxidation coupled to nitrate reduction under hypoxia by the Gammaproteobacterium Methylomonas denitrificans, sp. nov. type strain FJG1.</title>
        <authorList>
            <person name="Kits K.D."/>
            <person name="Klotz M.G."/>
            <person name="Stein L.Y."/>
        </authorList>
    </citation>
    <scope>NUCLEOTIDE SEQUENCE [LARGE SCALE GENOMIC DNA]</scope>
    <source>
        <strain evidence="5 6">FJG1</strain>
    </source>
</reference>
<dbReference type="PROSITE" id="PS50075">
    <property type="entry name" value="CARRIER"/>
    <property type="match status" value="1"/>
</dbReference>
<feature type="domain" description="Carrier" evidence="4">
    <location>
        <begin position="5"/>
        <end position="80"/>
    </location>
</feature>
<dbReference type="AlphaFoldDB" id="A0A140E6S8"/>
<dbReference type="NCBIfam" id="NF003757">
    <property type="entry name" value="PRK05350.1"/>
    <property type="match status" value="1"/>
</dbReference>
<comment type="function">
    <text evidence="3">Carrier of the growing fatty acid chain in fatty acid biosynthesis.</text>
</comment>
<protein>
    <recommendedName>
        <fullName evidence="3">Acyl carrier protein</fullName>
        <shortName evidence="3">ACP</shortName>
    </recommendedName>
</protein>
<keyword evidence="6" id="KW-1185">Reference proteome</keyword>
<keyword evidence="3" id="KW-0275">Fatty acid biosynthesis</keyword>
<dbReference type="GO" id="GO:0000036">
    <property type="term" value="F:acyl carrier activity"/>
    <property type="evidence" value="ECO:0007669"/>
    <property type="project" value="UniProtKB-UniRule"/>
</dbReference>
<sequence>MKTQEDVFATLRQLMSEMFELAPEDITLEANLRQDLDIDSIDAVDLMVRLREITGKRINPEDFKNARTIQDVVDTVYRISAE</sequence>
<accession>A0A140E6S8</accession>
<comment type="similarity">
    <text evidence="3">Belongs to the acyl carrier protein (ACP) family.</text>
</comment>
<evidence type="ECO:0000259" key="4">
    <source>
        <dbReference type="PROSITE" id="PS50075"/>
    </source>
</evidence>
<keyword evidence="2 3" id="KW-0597">Phosphoprotein</keyword>
<keyword evidence="3" id="KW-0276">Fatty acid metabolism</keyword>
<keyword evidence="1 3" id="KW-0596">Phosphopantetheine</keyword>
<evidence type="ECO:0000256" key="1">
    <source>
        <dbReference type="ARBA" id="ARBA00022450"/>
    </source>
</evidence>